<proteinExistence type="predicted"/>
<sequence>MDQVSCRPSAPVLGLKATGGGRGKAALPAAPRMPREREEQFIRAFASAI</sequence>
<feature type="region of interest" description="Disordered" evidence="1">
    <location>
        <begin position="1"/>
        <end position="35"/>
    </location>
</feature>
<evidence type="ECO:0000313" key="3">
    <source>
        <dbReference type="Proteomes" id="UP000028725"/>
    </source>
</evidence>
<gene>
    <name evidence="2" type="ORF">DB31_8410</name>
</gene>
<keyword evidence="3" id="KW-1185">Reference proteome</keyword>
<name>A0A085WH94_9BACT</name>
<reference evidence="2 3" key="1">
    <citation type="submission" date="2014-04" db="EMBL/GenBank/DDBJ databases">
        <title>Genome assembly of Hyalangium minutum DSM 14724.</title>
        <authorList>
            <person name="Sharma G."/>
            <person name="Subramanian S."/>
        </authorList>
    </citation>
    <scope>NUCLEOTIDE SEQUENCE [LARGE SCALE GENOMIC DNA]</scope>
    <source>
        <strain evidence="2 3">DSM 14724</strain>
    </source>
</reference>
<dbReference type="AlphaFoldDB" id="A0A085WH94"/>
<evidence type="ECO:0000256" key="1">
    <source>
        <dbReference type="SAM" id="MobiDB-lite"/>
    </source>
</evidence>
<protein>
    <submittedName>
        <fullName evidence="2">Uncharacterized protein</fullName>
    </submittedName>
</protein>
<dbReference type="EMBL" id="JMCB01000008">
    <property type="protein sequence ID" value="KFE67057.1"/>
    <property type="molecule type" value="Genomic_DNA"/>
</dbReference>
<dbReference type="Proteomes" id="UP000028725">
    <property type="component" value="Unassembled WGS sequence"/>
</dbReference>
<evidence type="ECO:0000313" key="2">
    <source>
        <dbReference type="EMBL" id="KFE67057.1"/>
    </source>
</evidence>
<organism evidence="2 3">
    <name type="scientific">Hyalangium minutum</name>
    <dbReference type="NCBI Taxonomy" id="394096"/>
    <lineage>
        <taxon>Bacteria</taxon>
        <taxon>Pseudomonadati</taxon>
        <taxon>Myxococcota</taxon>
        <taxon>Myxococcia</taxon>
        <taxon>Myxococcales</taxon>
        <taxon>Cystobacterineae</taxon>
        <taxon>Archangiaceae</taxon>
        <taxon>Hyalangium</taxon>
    </lineage>
</organism>
<accession>A0A085WH94</accession>
<comment type="caution">
    <text evidence="2">The sequence shown here is derived from an EMBL/GenBank/DDBJ whole genome shotgun (WGS) entry which is preliminary data.</text>
</comment>